<feature type="compositionally biased region" description="Basic and acidic residues" evidence="1">
    <location>
        <begin position="43"/>
        <end position="75"/>
    </location>
</feature>
<dbReference type="AlphaFoldDB" id="A0A0A9H8D9"/>
<feature type="compositionally biased region" description="Basic residues" evidence="1">
    <location>
        <begin position="76"/>
        <end position="86"/>
    </location>
</feature>
<sequence length="120" mass="13240">MITREEGEVHICQNCDDQNRRAEGKENAPGDAEQGLLGEPDPLLEHRLRGLGRVEEDPRGSGEEHRPYQEHEHGPGQRRQRGGGRRRALEDPGTGGIAAVLLQERLPFLSHGGQVGRQAV</sequence>
<accession>A0A0A9H8D9</accession>
<protein>
    <submittedName>
        <fullName evidence="2">Uncharacterized protein</fullName>
    </submittedName>
</protein>
<proteinExistence type="predicted"/>
<feature type="region of interest" description="Disordered" evidence="1">
    <location>
        <begin position="16"/>
        <end position="92"/>
    </location>
</feature>
<feature type="compositionally biased region" description="Basic and acidic residues" evidence="1">
    <location>
        <begin position="17"/>
        <end position="28"/>
    </location>
</feature>
<reference evidence="2" key="1">
    <citation type="submission" date="2014-09" db="EMBL/GenBank/DDBJ databases">
        <authorList>
            <person name="Magalhaes I.L.F."/>
            <person name="Oliveira U."/>
            <person name="Santos F.R."/>
            <person name="Vidigal T.H.D.A."/>
            <person name="Brescovit A.D."/>
            <person name="Santos A.J."/>
        </authorList>
    </citation>
    <scope>NUCLEOTIDE SEQUENCE</scope>
    <source>
        <tissue evidence="2">Shoot tissue taken approximately 20 cm above the soil surface</tissue>
    </source>
</reference>
<dbReference type="EMBL" id="GBRH01164416">
    <property type="protein sequence ID" value="JAE33480.1"/>
    <property type="molecule type" value="Transcribed_RNA"/>
</dbReference>
<reference evidence="2" key="2">
    <citation type="journal article" date="2015" name="Data Brief">
        <title>Shoot transcriptome of the giant reed, Arundo donax.</title>
        <authorList>
            <person name="Barrero R.A."/>
            <person name="Guerrero F.D."/>
            <person name="Moolhuijzen P."/>
            <person name="Goolsby J.A."/>
            <person name="Tidwell J."/>
            <person name="Bellgard S.E."/>
            <person name="Bellgard M.I."/>
        </authorList>
    </citation>
    <scope>NUCLEOTIDE SEQUENCE</scope>
    <source>
        <tissue evidence="2">Shoot tissue taken approximately 20 cm above the soil surface</tissue>
    </source>
</reference>
<evidence type="ECO:0000256" key="1">
    <source>
        <dbReference type="SAM" id="MobiDB-lite"/>
    </source>
</evidence>
<organism evidence="2">
    <name type="scientific">Arundo donax</name>
    <name type="common">Giant reed</name>
    <name type="synonym">Donax arundinaceus</name>
    <dbReference type="NCBI Taxonomy" id="35708"/>
    <lineage>
        <taxon>Eukaryota</taxon>
        <taxon>Viridiplantae</taxon>
        <taxon>Streptophyta</taxon>
        <taxon>Embryophyta</taxon>
        <taxon>Tracheophyta</taxon>
        <taxon>Spermatophyta</taxon>
        <taxon>Magnoliopsida</taxon>
        <taxon>Liliopsida</taxon>
        <taxon>Poales</taxon>
        <taxon>Poaceae</taxon>
        <taxon>PACMAD clade</taxon>
        <taxon>Arundinoideae</taxon>
        <taxon>Arundineae</taxon>
        <taxon>Arundo</taxon>
    </lineage>
</organism>
<evidence type="ECO:0000313" key="2">
    <source>
        <dbReference type="EMBL" id="JAE33480.1"/>
    </source>
</evidence>
<name>A0A0A9H8D9_ARUDO</name>